<dbReference type="EMBL" id="CP063231">
    <property type="protein sequence ID" value="URL59062.1"/>
    <property type="molecule type" value="Genomic_DNA"/>
</dbReference>
<dbReference type="RefSeq" id="WP_250339706.1">
    <property type="nucleotide sequence ID" value="NZ_CP063231.1"/>
</dbReference>
<keyword evidence="1" id="KW-0597">Phosphoprotein</keyword>
<accession>A0ABY4T591</accession>
<feature type="modified residue" description="4-aspartylphosphate" evidence="1">
    <location>
        <position position="68"/>
    </location>
</feature>
<dbReference type="Gene3D" id="3.40.50.2300">
    <property type="match status" value="1"/>
</dbReference>
<sequence length="149" mass="16851">MNQRDLRTILLVEDSMADAEMAIDALREAKLANPVVHLEDGVDCLDWLHRSGAFADRVEGDPAVILLDIKMPRMDGLEVLKRLRSEGDRWKRLPVVILSSSREESDLARSWDLGVNAYVLKPVDVQQFFSAVQTLGHFWAVLNQRPEGD</sequence>
<dbReference type="Pfam" id="PF00072">
    <property type="entry name" value="Response_reg"/>
    <property type="match status" value="1"/>
</dbReference>
<dbReference type="SUPFAM" id="SSF52172">
    <property type="entry name" value="CheY-like"/>
    <property type="match status" value="1"/>
</dbReference>
<organism evidence="3 4">
    <name type="scientific">Luteibacter flocculans</name>
    <dbReference type="NCBI Taxonomy" id="2780091"/>
    <lineage>
        <taxon>Bacteria</taxon>
        <taxon>Pseudomonadati</taxon>
        <taxon>Pseudomonadota</taxon>
        <taxon>Gammaproteobacteria</taxon>
        <taxon>Lysobacterales</taxon>
        <taxon>Rhodanobacteraceae</taxon>
        <taxon>Luteibacter</taxon>
    </lineage>
</organism>
<evidence type="ECO:0000313" key="3">
    <source>
        <dbReference type="EMBL" id="URL59062.1"/>
    </source>
</evidence>
<dbReference type="InterPro" id="IPR011006">
    <property type="entry name" value="CheY-like_superfamily"/>
</dbReference>
<feature type="domain" description="Response regulatory" evidence="2">
    <location>
        <begin position="8"/>
        <end position="136"/>
    </location>
</feature>
<reference evidence="3" key="1">
    <citation type="submission" date="2020-10" db="EMBL/GenBank/DDBJ databases">
        <title>Whole-genome sequence of Luteibacter sp. EIF3.</title>
        <authorList>
            <person name="Friedrich I."/>
            <person name="Hertel R."/>
            <person name="Daniel R."/>
        </authorList>
    </citation>
    <scope>NUCLEOTIDE SEQUENCE</scope>
    <source>
        <strain evidence="3">EIF3</strain>
    </source>
</reference>
<dbReference type="Proteomes" id="UP001056681">
    <property type="component" value="Chromosome"/>
</dbReference>
<dbReference type="CDD" id="cd17557">
    <property type="entry name" value="REC_Rcp-like"/>
    <property type="match status" value="1"/>
</dbReference>
<proteinExistence type="predicted"/>
<dbReference type="PANTHER" id="PTHR44520:SF1">
    <property type="entry name" value="TWO-COMPONENT SYSTEM REGULATORY PROTEIN"/>
    <property type="match status" value="1"/>
</dbReference>
<evidence type="ECO:0000259" key="2">
    <source>
        <dbReference type="PROSITE" id="PS50110"/>
    </source>
</evidence>
<dbReference type="InterPro" id="IPR001789">
    <property type="entry name" value="Sig_transdc_resp-reg_receiver"/>
</dbReference>
<dbReference type="PROSITE" id="PS50110">
    <property type="entry name" value="RESPONSE_REGULATORY"/>
    <property type="match status" value="1"/>
</dbReference>
<dbReference type="PANTHER" id="PTHR44520">
    <property type="entry name" value="RESPONSE REGULATOR RCP1-RELATED"/>
    <property type="match status" value="1"/>
</dbReference>
<evidence type="ECO:0000256" key="1">
    <source>
        <dbReference type="PROSITE-ProRule" id="PRU00169"/>
    </source>
</evidence>
<evidence type="ECO:0000313" key="4">
    <source>
        <dbReference type="Proteomes" id="UP001056681"/>
    </source>
</evidence>
<name>A0ABY4T591_9GAMM</name>
<dbReference type="SMART" id="SM00448">
    <property type="entry name" value="REC"/>
    <property type="match status" value="1"/>
</dbReference>
<keyword evidence="4" id="KW-1185">Reference proteome</keyword>
<gene>
    <name evidence="3" type="ORF">IM816_02785</name>
</gene>
<dbReference type="InterPro" id="IPR052893">
    <property type="entry name" value="TCS_response_regulator"/>
</dbReference>
<protein>
    <submittedName>
        <fullName evidence="3">Response regulator</fullName>
    </submittedName>
</protein>